<gene>
    <name evidence="2" type="ORF">CathTA2_0209</name>
    <name evidence="3" type="ORF">HUR95_08720</name>
</gene>
<dbReference type="EMBL" id="AFCE01000023">
    <property type="protein sequence ID" value="EGL84234.1"/>
    <property type="molecule type" value="Genomic_DNA"/>
</dbReference>
<name>F5L347_CALTT</name>
<dbReference type="OrthoDB" id="9796125at2"/>
<evidence type="ECO:0000313" key="4">
    <source>
        <dbReference type="Proteomes" id="UP000010716"/>
    </source>
</evidence>
<dbReference type="RefSeq" id="WP_007502191.1">
    <property type="nucleotide sequence ID" value="NZ_AFCE01000023.1"/>
</dbReference>
<evidence type="ECO:0000313" key="2">
    <source>
        <dbReference type="EMBL" id="EGL84234.1"/>
    </source>
</evidence>
<dbReference type="InterPro" id="IPR025496">
    <property type="entry name" value="DUF4387"/>
</dbReference>
<evidence type="ECO:0000259" key="1">
    <source>
        <dbReference type="Pfam" id="PF14330"/>
    </source>
</evidence>
<evidence type="ECO:0000313" key="3">
    <source>
        <dbReference type="EMBL" id="QZT32501.1"/>
    </source>
</evidence>
<sequence length="119" mass="13509">MGQEIRQKEKKTLAELAAVIRSKNAGPFEITFDILFDNACHYRRVKESGVLTRRSICQLYSARAEDVVCLEYFDQALGIKVTLRRHHPSGSAGERDTYGAQQHVPLLTIEIPDFFEQGI</sequence>
<reference evidence="2 4" key="1">
    <citation type="journal article" date="2011" name="J. Bacteriol.">
        <title>Draft genome sequence of the thermoalkaliphilic Caldalkalibacillus thermarum strain TA2.A1.</title>
        <authorList>
            <person name="Kalamorz F."/>
            <person name="Keis S."/>
            <person name="McMillan D.G."/>
            <person name="Olsson K."/>
            <person name="Stanton J.A."/>
            <person name="Stockwell P."/>
            <person name="Black M.A."/>
            <person name="Klingeman D.M."/>
            <person name="Land M.L."/>
            <person name="Han C.S."/>
            <person name="Martin S.L."/>
            <person name="Becher S.A."/>
            <person name="Peddie C.J."/>
            <person name="Morgan H.W."/>
            <person name="Matthies D."/>
            <person name="Preiss L."/>
            <person name="Meier T."/>
            <person name="Brown S.D."/>
            <person name="Cook G.M."/>
        </authorList>
    </citation>
    <scope>NUCLEOTIDE SEQUENCE [LARGE SCALE GENOMIC DNA]</scope>
    <source>
        <strain evidence="2 4">TA2.A1</strain>
    </source>
</reference>
<evidence type="ECO:0000313" key="5">
    <source>
        <dbReference type="Proteomes" id="UP000825179"/>
    </source>
</evidence>
<dbReference type="KEGG" id="cthu:HUR95_08720"/>
<feature type="domain" description="DUF4387" evidence="1">
    <location>
        <begin position="13"/>
        <end position="110"/>
    </location>
</feature>
<dbReference type="EMBL" id="CP082237">
    <property type="protein sequence ID" value="QZT32501.1"/>
    <property type="molecule type" value="Genomic_DNA"/>
</dbReference>
<keyword evidence="5" id="KW-1185">Reference proteome</keyword>
<dbReference type="Proteomes" id="UP000825179">
    <property type="component" value="Chromosome"/>
</dbReference>
<accession>F5L347</accession>
<reference evidence="3 5" key="2">
    <citation type="journal article" date="2020" name="Extremophiles">
        <title>Genomic analysis of Caldalkalibacillus thermarum TA2.A1 reveals aerobic alkaliphilic metabolism and evolutionary hallmarks linking alkaliphilic bacteria and plant life.</title>
        <authorList>
            <person name="de Jong S.I."/>
            <person name="van den Broek M.A."/>
            <person name="Merkel A.Y."/>
            <person name="de la Torre Cortes P."/>
            <person name="Kalamorz F."/>
            <person name="Cook G.M."/>
            <person name="van Loosdrecht M.C.M."/>
            <person name="McMillan D.G.G."/>
        </authorList>
    </citation>
    <scope>NUCLEOTIDE SEQUENCE [LARGE SCALE GENOMIC DNA]</scope>
    <source>
        <strain evidence="3 5">TA2.A1</strain>
    </source>
</reference>
<protein>
    <submittedName>
        <fullName evidence="3">DUF4387 domain-containing protein</fullName>
    </submittedName>
</protein>
<proteinExistence type="predicted"/>
<organism evidence="2 4">
    <name type="scientific">Caldalkalibacillus thermarum (strain TA2.A1)</name>
    <dbReference type="NCBI Taxonomy" id="986075"/>
    <lineage>
        <taxon>Bacteria</taxon>
        <taxon>Bacillati</taxon>
        <taxon>Bacillota</taxon>
        <taxon>Bacilli</taxon>
        <taxon>Bacillales</taxon>
        <taxon>Bacillaceae</taxon>
        <taxon>Caldalkalibacillus</taxon>
    </lineage>
</organism>
<reference evidence="3" key="3">
    <citation type="submission" date="2021-08" db="EMBL/GenBank/DDBJ databases">
        <authorList>
            <person name="de Jong S."/>
            <person name="van den Broek M."/>
            <person name="Merkel A."/>
            <person name="de la Torre Cortes P."/>
            <person name="Kalamorz F."/>
            <person name="Cook G."/>
            <person name="van Loosdrecht M."/>
            <person name="McMillan D."/>
        </authorList>
    </citation>
    <scope>NUCLEOTIDE SEQUENCE</scope>
    <source>
        <strain evidence="3">TA2.A1</strain>
    </source>
</reference>
<dbReference type="Proteomes" id="UP000010716">
    <property type="component" value="Unassembled WGS sequence"/>
</dbReference>
<dbReference type="Pfam" id="PF14330">
    <property type="entry name" value="DUF4387"/>
    <property type="match status" value="1"/>
</dbReference>
<dbReference type="AlphaFoldDB" id="F5L347"/>
<dbReference type="eggNOG" id="ENOG5032RXZ">
    <property type="taxonomic scope" value="Bacteria"/>
</dbReference>